<dbReference type="OrthoDB" id="2888528at2"/>
<dbReference type="Proteomes" id="UP000036202">
    <property type="component" value="Chromosome"/>
</dbReference>
<sequence length="102" mass="12363">MELLRFSKKAFRYYSFEIKGNEGVSYLEARKKMTRNMLLAYKSTAEGYEGDLYKYGCLWFLVKNNRIVWMRNKSYFPLGWKKDHERYEQLNEELGIKTLVHT</sequence>
<accession>A0A0H4KUK2</accession>
<protein>
    <submittedName>
        <fullName evidence="1">Uncharacterized protein</fullName>
    </submittedName>
</protein>
<name>A0A0H4KUK2_9BACI</name>
<organism evidence="1 2">
    <name type="scientific">Priestia filamentosa</name>
    <dbReference type="NCBI Taxonomy" id="1402861"/>
    <lineage>
        <taxon>Bacteria</taxon>
        <taxon>Bacillati</taxon>
        <taxon>Bacillota</taxon>
        <taxon>Bacilli</taxon>
        <taxon>Bacillales</taxon>
        <taxon>Bacillaceae</taxon>
        <taxon>Priestia</taxon>
    </lineage>
</organism>
<reference evidence="2" key="2">
    <citation type="submission" date="2015-06" db="EMBL/GenBank/DDBJ databases">
        <title>Genome Sequence of Bacillus endophyticus and Analysis of its Companion Mechanism in the Ketogulonigenium vulgare-Bacillus strain Consortium.</title>
        <authorList>
            <person name="Jia N."/>
            <person name="Du J."/>
            <person name="Ding M.-Z."/>
            <person name="Gao F."/>
            <person name="Yuan Y.-J."/>
        </authorList>
    </citation>
    <scope>NUCLEOTIDE SEQUENCE [LARGE SCALE GENOMIC DNA]</scope>
    <source>
        <strain evidence="2">Hbe603</strain>
    </source>
</reference>
<keyword evidence="2" id="KW-1185">Reference proteome</keyword>
<proteinExistence type="predicted"/>
<dbReference type="KEGG" id="beo:BEH_07620"/>
<gene>
    <name evidence="1" type="ORF">BEH_07620</name>
</gene>
<evidence type="ECO:0000313" key="1">
    <source>
        <dbReference type="EMBL" id="AKO91978.1"/>
    </source>
</evidence>
<dbReference type="PATRIC" id="fig|135735.6.peg.1552"/>
<dbReference type="EMBL" id="CP011974">
    <property type="protein sequence ID" value="AKO91978.1"/>
    <property type="molecule type" value="Genomic_DNA"/>
</dbReference>
<dbReference type="AlphaFoldDB" id="A0A0H4KUK2"/>
<dbReference type="RefSeq" id="WP_046216939.1">
    <property type="nucleotide sequence ID" value="NZ_CP011974.1"/>
</dbReference>
<evidence type="ECO:0000313" key="2">
    <source>
        <dbReference type="Proteomes" id="UP000036202"/>
    </source>
</evidence>
<reference evidence="1 2" key="1">
    <citation type="journal article" date="2015" name="PLoS ONE">
        <title>Genome Sequence of Bacillus endophyticus and Analysis of Its Companion Mechanism in the Ketogulonigenium vulgare-Bacillus Strain Consortium.</title>
        <authorList>
            <person name="Jia N."/>
            <person name="Du J."/>
            <person name="Ding M.Z."/>
            <person name="Gao F."/>
            <person name="Yuan Y.J."/>
        </authorList>
    </citation>
    <scope>NUCLEOTIDE SEQUENCE [LARGE SCALE GENOMIC DNA]</scope>
    <source>
        <strain evidence="1 2">Hbe603</strain>
    </source>
</reference>